<proteinExistence type="predicted"/>
<dbReference type="OrthoDB" id="9803562at2"/>
<keyword evidence="4" id="KW-1185">Reference proteome</keyword>
<gene>
    <name evidence="3" type="ORF">E3E12_00075</name>
</gene>
<organism evidence="3 4">
    <name type="scientific">Formicincola oecophyllae</name>
    <dbReference type="NCBI Taxonomy" id="2558361"/>
    <lineage>
        <taxon>Bacteria</taxon>
        <taxon>Pseudomonadati</taxon>
        <taxon>Pseudomonadota</taxon>
        <taxon>Alphaproteobacteria</taxon>
        <taxon>Acetobacterales</taxon>
        <taxon>Acetobacteraceae</taxon>
        <taxon>Formicincola</taxon>
    </lineage>
</organism>
<dbReference type="SUPFAM" id="SSF52833">
    <property type="entry name" value="Thioredoxin-like"/>
    <property type="match status" value="1"/>
</dbReference>
<dbReference type="InterPro" id="IPR004045">
    <property type="entry name" value="Glutathione_S-Trfase_N"/>
</dbReference>
<dbReference type="GO" id="GO:0016740">
    <property type="term" value="F:transferase activity"/>
    <property type="evidence" value="ECO:0007669"/>
    <property type="project" value="UniProtKB-KW"/>
</dbReference>
<dbReference type="SFLD" id="SFLDS00019">
    <property type="entry name" value="Glutathione_Transferase_(cytos"/>
    <property type="match status" value="1"/>
</dbReference>
<feature type="domain" description="GST C-terminal" evidence="2">
    <location>
        <begin position="113"/>
        <end position="243"/>
    </location>
</feature>
<dbReference type="KEGG" id="swf:E3E12_00075"/>
<sequence>MPSHTPPSRGHVMANQPGSSKEYHLITAPGTAGLAPHILLEMNYEMNGAAYQLTLINLREGDQKKPDFLKLNPLGRVPVLVLPNGDPMVESAAITMTLARSCPSMNLIPPTSNETQYAYWDQWLVFLTNSVQADLMIAKRPERLIPGTEPEQLAAQKAASAGATARVENYFNVIGEHLKDHGPYMLGDAISAPDIYLAMVCRWARELPKPPRTHQAIANLLDKIDALPAVKAVLKQEGLEGPLA</sequence>
<protein>
    <submittedName>
        <fullName evidence="3">Glutathione S-transferase family protein</fullName>
    </submittedName>
</protein>
<feature type="domain" description="GST N-terminal" evidence="1">
    <location>
        <begin position="1"/>
        <end position="106"/>
    </location>
</feature>
<dbReference type="PROSITE" id="PS50404">
    <property type="entry name" value="GST_NTER"/>
    <property type="match status" value="1"/>
</dbReference>
<dbReference type="PANTHER" id="PTHR44051:SF8">
    <property type="entry name" value="GLUTATHIONE S-TRANSFERASE GSTA"/>
    <property type="match status" value="1"/>
</dbReference>
<dbReference type="PANTHER" id="PTHR44051">
    <property type="entry name" value="GLUTATHIONE S-TRANSFERASE-RELATED"/>
    <property type="match status" value="1"/>
</dbReference>
<dbReference type="InterPro" id="IPR010987">
    <property type="entry name" value="Glutathione-S-Trfase_C-like"/>
</dbReference>
<evidence type="ECO:0000259" key="2">
    <source>
        <dbReference type="PROSITE" id="PS50405"/>
    </source>
</evidence>
<name>A0A4Y6U9P6_9PROT</name>
<dbReference type="InterPro" id="IPR036282">
    <property type="entry name" value="Glutathione-S-Trfase_C_sf"/>
</dbReference>
<dbReference type="AlphaFoldDB" id="A0A4Y6U9P6"/>
<dbReference type="Pfam" id="PF13409">
    <property type="entry name" value="GST_N_2"/>
    <property type="match status" value="1"/>
</dbReference>
<dbReference type="SUPFAM" id="SSF47616">
    <property type="entry name" value="GST C-terminal domain-like"/>
    <property type="match status" value="1"/>
</dbReference>
<dbReference type="InterPro" id="IPR040079">
    <property type="entry name" value="Glutathione_S-Trfase"/>
</dbReference>
<evidence type="ECO:0000313" key="3">
    <source>
        <dbReference type="EMBL" id="QDH12865.1"/>
    </source>
</evidence>
<keyword evidence="3" id="KW-0808">Transferase</keyword>
<dbReference type="PROSITE" id="PS50405">
    <property type="entry name" value="GST_CTER"/>
    <property type="match status" value="1"/>
</dbReference>
<dbReference type="Gene3D" id="1.20.1050.10">
    <property type="match status" value="1"/>
</dbReference>
<evidence type="ECO:0000259" key="1">
    <source>
        <dbReference type="PROSITE" id="PS50404"/>
    </source>
</evidence>
<dbReference type="EMBL" id="CP038231">
    <property type="protein sequence ID" value="QDH12865.1"/>
    <property type="molecule type" value="Genomic_DNA"/>
</dbReference>
<dbReference type="Pfam" id="PF13410">
    <property type="entry name" value="GST_C_2"/>
    <property type="match status" value="1"/>
</dbReference>
<accession>A0A4Y6U9P6</accession>
<evidence type="ECO:0000313" key="4">
    <source>
        <dbReference type="Proteomes" id="UP000318709"/>
    </source>
</evidence>
<dbReference type="CDD" id="cd03188">
    <property type="entry name" value="GST_C_Beta"/>
    <property type="match status" value="1"/>
</dbReference>
<dbReference type="Proteomes" id="UP000318709">
    <property type="component" value="Chromosome"/>
</dbReference>
<dbReference type="InterPro" id="IPR036249">
    <property type="entry name" value="Thioredoxin-like_sf"/>
</dbReference>
<dbReference type="Gene3D" id="3.40.30.10">
    <property type="entry name" value="Glutaredoxin"/>
    <property type="match status" value="1"/>
</dbReference>
<dbReference type="CDD" id="cd03057">
    <property type="entry name" value="GST_N_Beta"/>
    <property type="match status" value="1"/>
</dbReference>
<reference evidence="3 4" key="1">
    <citation type="submission" date="2019-03" db="EMBL/GenBank/DDBJ databases">
        <title>The complete genome sequence of Swingsia_sp. F3b2 LMG30590(T).</title>
        <authorList>
            <person name="Chua K.-O."/>
            <person name="Chan K.-G."/>
            <person name="See-Too W.-S."/>
        </authorList>
    </citation>
    <scope>NUCLEOTIDE SEQUENCE [LARGE SCALE GENOMIC DNA]</scope>
    <source>
        <strain evidence="3 4">F3b2</strain>
    </source>
</reference>